<feature type="transmembrane region" description="Helical" evidence="1">
    <location>
        <begin position="44"/>
        <end position="69"/>
    </location>
</feature>
<protein>
    <recommendedName>
        <fullName evidence="4">Phage holin family protein</fullName>
    </recommendedName>
</protein>
<reference evidence="3" key="1">
    <citation type="journal article" date="2014" name="FEMS Microbiol. Lett.">
        <title>Draft Genomic DNA Sequence of the Facultatively Methylotrophic Bacterium Acidomonas methanolica type strain MB58.</title>
        <authorList>
            <person name="Higashiura N."/>
            <person name="Hadano H."/>
            <person name="Hirakawa H."/>
            <person name="Matsutani M."/>
            <person name="Takabe S."/>
            <person name="Matsushita K."/>
            <person name="Azuma Y."/>
        </authorList>
    </citation>
    <scope>NUCLEOTIDE SEQUENCE [LARGE SCALE GENOMIC DNA]</scope>
    <source>
        <strain evidence="3">MB58</strain>
    </source>
</reference>
<sequence>MTVVCEPAWERLVSLMKVIELGQEALEAQGLVLQRLALRIGRRVAYFVIAAVFGLFAAVSLHGLLWAFALDVLHFSALESAASVLGFDLLIVVIFGLLGMRRVADPVEFEAKVRRDRKFLEFKQAFALSTLTGLLFGPLGRFAGRKAAGGVRNIFTRR</sequence>
<keyword evidence="1" id="KW-1133">Transmembrane helix</keyword>
<evidence type="ECO:0000256" key="1">
    <source>
        <dbReference type="SAM" id="Phobius"/>
    </source>
</evidence>
<keyword evidence="1" id="KW-0812">Transmembrane</keyword>
<comment type="caution">
    <text evidence="2">The sequence shown here is derived from an EMBL/GenBank/DDBJ whole genome shotgun (WGS) entry which is preliminary data.</text>
</comment>
<keyword evidence="1" id="KW-0472">Membrane</keyword>
<proteinExistence type="predicted"/>
<dbReference type="EMBL" id="BAND01000017">
    <property type="protein sequence ID" value="GAJ28266.1"/>
    <property type="molecule type" value="Genomic_DNA"/>
</dbReference>
<organism evidence="2 3">
    <name type="scientific">Acidomonas methanolica NBRC 104435</name>
    <dbReference type="NCBI Taxonomy" id="1231351"/>
    <lineage>
        <taxon>Bacteria</taxon>
        <taxon>Pseudomonadati</taxon>
        <taxon>Pseudomonadota</taxon>
        <taxon>Alphaproteobacteria</taxon>
        <taxon>Acetobacterales</taxon>
        <taxon>Acetobacteraceae</taxon>
        <taxon>Acidomonas</taxon>
    </lineage>
</organism>
<feature type="transmembrane region" description="Helical" evidence="1">
    <location>
        <begin position="81"/>
        <end position="104"/>
    </location>
</feature>
<gene>
    <name evidence="2" type="ORF">Amme_017_007</name>
</gene>
<dbReference type="Proteomes" id="UP000019760">
    <property type="component" value="Unassembled WGS sequence"/>
</dbReference>
<keyword evidence="3" id="KW-1185">Reference proteome</keyword>
<evidence type="ECO:0000313" key="3">
    <source>
        <dbReference type="Proteomes" id="UP000019760"/>
    </source>
</evidence>
<evidence type="ECO:0008006" key="4">
    <source>
        <dbReference type="Google" id="ProtNLM"/>
    </source>
</evidence>
<evidence type="ECO:0000313" key="2">
    <source>
        <dbReference type="EMBL" id="GAJ28266.1"/>
    </source>
</evidence>
<reference evidence="2 3" key="2">
    <citation type="journal article" date="2014" name="FEMS Microbiol. Lett.">
        <title>Draft genomic DNA sequence of the facultatively methylotrophic bacterium Acidomonas methanolica type strain MB58.</title>
        <authorList>
            <person name="Higashiura N."/>
            <person name="Hadano H."/>
            <person name="Hirakawa H."/>
            <person name="Matsutani M."/>
            <person name="Takabe S."/>
            <person name="Matsushita K."/>
            <person name="Azuma Y."/>
        </authorList>
    </citation>
    <scope>NUCLEOTIDE SEQUENCE [LARGE SCALE GENOMIC DNA]</scope>
    <source>
        <strain evidence="2 3">MB58</strain>
    </source>
</reference>
<accession>A0A023D392</accession>
<name>A0A023D392_ACIMT</name>
<dbReference type="AlphaFoldDB" id="A0A023D392"/>